<dbReference type="AlphaFoldDB" id="A0A154P197"/>
<gene>
    <name evidence="1" type="ORF">WN55_04571</name>
</gene>
<sequence length="99" mass="11324">MTKYYVNKDDDFFHHGSYFNPAGNCRMCGGSLRARTRSDDQWPVQAPQLKSYIVVPPGRCALNHTKEFHESEGRGCAFPGRIVRKRYAHASSWLIFQSA</sequence>
<evidence type="ECO:0000313" key="1">
    <source>
        <dbReference type="EMBL" id="KZC05631.1"/>
    </source>
</evidence>
<accession>A0A154P197</accession>
<reference evidence="1 2" key="1">
    <citation type="submission" date="2015-07" db="EMBL/GenBank/DDBJ databases">
        <title>The genome of Dufourea novaeangliae.</title>
        <authorList>
            <person name="Pan H."/>
            <person name="Kapheim K."/>
        </authorList>
    </citation>
    <scope>NUCLEOTIDE SEQUENCE [LARGE SCALE GENOMIC DNA]</scope>
    <source>
        <strain evidence="1">0120121106</strain>
        <tissue evidence="1">Whole body</tissue>
    </source>
</reference>
<name>A0A154P197_DUFNO</name>
<dbReference type="Proteomes" id="UP000076502">
    <property type="component" value="Unassembled WGS sequence"/>
</dbReference>
<evidence type="ECO:0000313" key="2">
    <source>
        <dbReference type="Proteomes" id="UP000076502"/>
    </source>
</evidence>
<proteinExistence type="predicted"/>
<dbReference type="EMBL" id="KQ434796">
    <property type="protein sequence ID" value="KZC05631.1"/>
    <property type="molecule type" value="Genomic_DNA"/>
</dbReference>
<protein>
    <submittedName>
        <fullName evidence="1">Uncharacterized protein</fullName>
    </submittedName>
</protein>
<organism evidence="1 2">
    <name type="scientific">Dufourea novaeangliae</name>
    <name type="common">Sweat bee</name>
    <dbReference type="NCBI Taxonomy" id="178035"/>
    <lineage>
        <taxon>Eukaryota</taxon>
        <taxon>Metazoa</taxon>
        <taxon>Ecdysozoa</taxon>
        <taxon>Arthropoda</taxon>
        <taxon>Hexapoda</taxon>
        <taxon>Insecta</taxon>
        <taxon>Pterygota</taxon>
        <taxon>Neoptera</taxon>
        <taxon>Endopterygota</taxon>
        <taxon>Hymenoptera</taxon>
        <taxon>Apocrita</taxon>
        <taxon>Aculeata</taxon>
        <taxon>Apoidea</taxon>
        <taxon>Anthophila</taxon>
        <taxon>Halictidae</taxon>
        <taxon>Rophitinae</taxon>
        <taxon>Dufourea</taxon>
    </lineage>
</organism>
<keyword evidence="2" id="KW-1185">Reference proteome</keyword>